<dbReference type="InterPro" id="IPR041561">
    <property type="entry name" value="PglD_N"/>
</dbReference>
<keyword evidence="3" id="KW-0808">Transferase</keyword>
<feature type="domain" description="PglD N-terminal" evidence="2">
    <location>
        <begin position="8"/>
        <end position="71"/>
    </location>
</feature>
<dbReference type="Gene3D" id="2.160.10.10">
    <property type="entry name" value="Hexapeptide repeat proteins"/>
    <property type="match status" value="1"/>
</dbReference>
<dbReference type="InterPro" id="IPR020019">
    <property type="entry name" value="AcTrfase_PglD-like"/>
</dbReference>
<comment type="caution">
    <text evidence="3">The sequence shown here is derived from an EMBL/GenBank/DDBJ whole genome shotgun (WGS) entry which is preliminary data.</text>
</comment>
<dbReference type="Proteomes" id="UP000294823">
    <property type="component" value="Unassembled WGS sequence"/>
</dbReference>
<protein>
    <submittedName>
        <fullName evidence="3">Hexapeptide transferase</fullName>
    </submittedName>
</protein>
<dbReference type="PANTHER" id="PTHR43300:SF7">
    <property type="entry name" value="UDP-N-ACETYLBACILLOSAMINE N-ACETYLTRANSFERASE"/>
    <property type="match status" value="1"/>
</dbReference>
<organism evidence="3 4">
    <name type="scientific">Halomonas marinisediminis</name>
    <dbReference type="NCBI Taxonomy" id="2546095"/>
    <lineage>
        <taxon>Bacteria</taxon>
        <taxon>Pseudomonadati</taxon>
        <taxon>Pseudomonadota</taxon>
        <taxon>Gammaproteobacteria</taxon>
        <taxon>Oceanospirillales</taxon>
        <taxon>Halomonadaceae</taxon>
        <taxon>Halomonas</taxon>
    </lineage>
</organism>
<dbReference type="NCBIfam" id="TIGR03570">
    <property type="entry name" value="NeuD_NnaD"/>
    <property type="match status" value="1"/>
</dbReference>
<dbReference type="Pfam" id="PF00132">
    <property type="entry name" value="Hexapep"/>
    <property type="match status" value="1"/>
</dbReference>
<gene>
    <name evidence="3" type="ORF">E0702_15265</name>
</gene>
<evidence type="ECO:0000259" key="2">
    <source>
        <dbReference type="Pfam" id="PF17836"/>
    </source>
</evidence>
<evidence type="ECO:0000313" key="3">
    <source>
        <dbReference type="EMBL" id="TDA95516.1"/>
    </source>
</evidence>
<name>A0ABY2D3C7_9GAMM</name>
<dbReference type="PANTHER" id="PTHR43300">
    <property type="entry name" value="ACETYLTRANSFERASE"/>
    <property type="match status" value="1"/>
</dbReference>
<evidence type="ECO:0000256" key="1">
    <source>
        <dbReference type="ARBA" id="ARBA00007274"/>
    </source>
</evidence>
<keyword evidence="4" id="KW-1185">Reference proteome</keyword>
<dbReference type="GO" id="GO:0016740">
    <property type="term" value="F:transferase activity"/>
    <property type="evidence" value="ECO:0007669"/>
    <property type="project" value="UniProtKB-KW"/>
</dbReference>
<dbReference type="Gene3D" id="3.40.50.20">
    <property type="match status" value="1"/>
</dbReference>
<dbReference type="Pfam" id="PF17836">
    <property type="entry name" value="PglD_N"/>
    <property type="match status" value="1"/>
</dbReference>
<comment type="similarity">
    <text evidence="1">Belongs to the transferase hexapeptide repeat family.</text>
</comment>
<accession>A0ABY2D3C7</accession>
<dbReference type="InterPro" id="IPR050179">
    <property type="entry name" value="Trans_hexapeptide_repeat"/>
</dbReference>
<evidence type="ECO:0000313" key="4">
    <source>
        <dbReference type="Proteomes" id="UP000294823"/>
    </source>
</evidence>
<dbReference type="EMBL" id="SLTR01000028">
    <property type="protein sequence ID" value="TDA95516.1"/>
    <property type="molecule type" value="Genomic_DNA"/>
</dbReference>
<sequence>MVFAMSDFIIVGGGGHGRVVHEVLEALGHRVTGYTDLEPVEHAKASYMGPDSALLEAPLLSVRDLALGIGKVGTAHLRMAVLGRLALRGYRFPTIQARGAIVHQDIIIGMGTQIMDGAVVVTGSRLGRGCIINTRASVDHDCRLGDNVHVAPGAVLCGDVTVGNNGMIGAGATLVPGIRLCADCVVGAGATVVRSIEQPGIYVGTPARRIQ</sequence>
<reference evidence="3 4" key="1">
    <citation type="submission" date="2019-03" db="EMBL/GenBank/DDBJ databases">
        <title>Halomonas marinisediminis sp. nov., a moderately halophilic bacterium isolated from the Bohai Gulf.</title>
        <authorList>
            <person name="Ji X."/>
        </authorList>
    </citation>
    <scope>NUCLEOTIDE SEQUENCE [LARGE SCALE GENOMIC DNA]</scope>
    <source>
        <strain evidence="3 4">204</strain>
    </source>
</reference>
<dbReference type="CDD" id="cd03360">
    <property type="entry name" value="LbH_AT_putative"/>
    <property type="match status" value="1"/>
</dbReference>
<dbReference type="SUPFAM" id="SSF51161">
    <property type="entry name" value="Trimeric LpxA-like enzymes"/>
    <property type="match status" value="1"/>
</dbReference>
<dbReference type="InterPro" id="IPR011004">
    <property type="entry name" value="Trimer_LpxA-like_sf"/>
</dbReference>
<dbReference type="InterPro" id="IPR001451">
    <property type="entry name" value="Hexapep"/>
</dbReference>
<proteinExistence type="inferred from homology"/>